<evidence type="ECO:0000313" key="10">
    <source>
        <dbReference type="EMBL" id="PIT97610.1"/>
    </source>
</evidence>
<name>A0A2M6WXV2_9BACT</name>
<keyword evidence="2" id="KW-0699">rRNA-binding</keyword>
<proteinExistence type="inferred from homology"/>
<gene>
    <name evidence="10" type="primary">rplD</name>
    <name evidence="10" type="ORF">COT77_00665</name>
</gene>
<evidence type="ECO:0000256" key="2">
    <source>
        <dbReference type="ARBA" id="ARBA00022730"/>
    </source>
</evidence>
<dbReference type="EMBL" id="PEZV01000004">
    <property type="protein sequence ID" value="PIT97610.1"/>
    <property type="molecule type" value="Genomic_DNA"/>
</dbReference>
<comment type="similarity">
    <text evidence="1">Belongs to the universal ribosomal protein uL4 family.</text>
</comment>
<dbReference type="InterPro" id="IPR002136">
    <property type="entry name" value="Ribosomal_uL4"/>
</dbReference>
<evidence type="ECO:0000256" key="3">
    <source>
        <dbReference type="ARBA" id="ARBA00022884"/>
    </source>
</evidence>
<accession>A0A2M6WXV2</accession>
<dbReference type="AlphaFoldDB" id="A0A2M6WXV2"/>
<evidence type="ECO:0000256" key="1">
    <source>
        <dbReference type="ARBA" id="ARBA00010528"/>
    </source>
</evidence>
<dbReference type="Gene3D" id="3.40.1370.10">
    <property type="match status" value="1"/>
</dbReference>
<dbReference type="GO" id="GO:1990904">
    <property type="term" value="C:ribonucleoprotein complex"/>
    <property type="evidence" value="ECO:0007669"/>
    <property type="project" value="UniProtKB-KW"/>
</dbReference>
<evidence type="ECO:0000256" key="7">
    <source>
        <dbReference type="ARBA" id="ARBA00035244"/>
    </source>
</evidence>
<keyword evidence="5" id="KW-0687">Ribonucleoprotein</keyword>
<feature type="region of interest" description="Disordered" evidence="9">
    <location>
        <begin position="50"/>
        <end position="75"/>
    </location>
</feature>
<comment type="caution">
    <text evidence="10">The sequence shown here is derived from an EMBL/GenBank/DDBJ whole genome shotgun (WGS) entry which is preliminary data.</text>
</comment>
<evidence type="ECO:0000256" key="5">
    <source>
        <dbReference type="ARBA" id="ARBA00023274"/>
    </source>
</evidence>
<evidence type="ECO:0000256" key="6">
    <source>
        <dbReference type="ARBA" id="ARBA00035208"/>
    </source>
</evidence>
<evidence type="ECO:0000256" key="9">
    <source>
        <dbReference type="SAM" id="MobiDB-lite"/>
    </source>
</evidence>
<dbReference type="Proteomes" id="UP000228596">
    <property type="component" value="Unassembled WGS sequence"/>
</dbReference>
<dbReference type="InterPro" id="IPR013005">
    <property type="entry name" value="Ribosomal_uL4-like"/>
</dbReference>
<dbReference type="GO" id="GO:0006412">
    <property type="term" value="P:translation"/>
    <property type="evidence" value="ECO:0007669"/>
    <property type="project" value="InterPro"/>
</dbReference>
<dbReference type="GO" id="GO:0019843">
    <property type="term" value="F:rRNA binding"/>
    <property type="evidence" value="ECO:0007669"/>
    <property type="project" value="UniProtKB-KW"/>
</dbReference>
<reference evidence="11" key="1">
    <citation type="submission" date="2017-09" db="EMBL/GenBank/DDBJ databases">
        <title>Depth-based differentiation of microbial function through sediment-hosted aquifers and enrichment of novel symbionts in the deep terrestrial subsurface.</title>
        <authorList>
            <person name="Probst A.J."/>
            <person name="Ladd B."/>
            <person name="Jarett J.K."/>
            <person name="Geller-Mcgrath D.E."/>
            <person name="Sieber C.M.K."/>
            <person name="Emerson J.B."/>
            <person name="Anantharaman K."/>
            <person name="Thomas B.C."/>
            <person name="Malmstrom R."/>
            <person name="Stieglmeier M."/>
            <person name="Klingl A."/>
            <person name="Woyke T."/>
            <person name="Ryan C.M."/>
            <person name="Banfield J.F."/>
        </authorList>
    </citation>
    <scope>NUCLEOTIDE SEQUENCE [LARGE SCALE GENOMIC DNA]</scope>
</reference>
<dbReference type="PANTHER" id="PTHR10746">
    <property type="entry name" value="50S RIBOSOMAL PROTEIN L4"/>
    <property type="match status" value="1"/>
</dbReference>
<keyword evidence="4 10" id="KW-0689">Ribosomal protein</keyword>
<dbReference type="NCBIfam" id="TIGR03953">
    <property type="entry name" value="rplD_bact"/>
    <property type="match status" value="1"/>
</dbReference>
<dbReference type="GO" id="GO:0005840">
    <property type="term" value="C:ribosome"/>
    <property type="evidence" value="ECO:0007669"/>
    <property type="project" value="UniProtKB-KW"/>
</dbReference>
<dbReference type="SUPFAM" id="SSF52166">
    <property type="entry name" value="Ribosomal protein L4"/>
    <property type="match status" value="1"/>
</dbReference>
<evidence type="ECO:0000256" key="8">
    <source>
        <dbReference type="ARBA" id="ARBA00035462"/>
    </source>
</evidence>
<dbReference type="GO" id="GO:0003735">
    <property type="term" value="F:structural constituent of ribosome"/>
    <property type="evidence" value="ECO:0007669"/>
    <property type="project" value="InterPro"/>
</dbReference>
<evidence type="ECO:0000256" key="4">
    <source>
        <dbReference type="ARBA" id="ARBA00022980"/>
    </source>
</evidence>
<evidence type="ECO:0000313" key="11">
    <source>
        <dbReference type="Proteomes" id="UP000228596"/>
    </source>
</evidence>
<dbReference type="InterPro" id="IPR023574">
    <property type="entry name" value="Ribosomal_uL4_dom_sf"/>
</dbReference>
<protein>
    <recommendedName>
        <fullName evidence="7">Large ribosomal subunit protein uL4</fullName>
    </recommendedName>
    <alternativeName>
        <fullName evidence="8">50S ribosomal protein L4</fullName>
    </alternativeName>
    <alternativeName>
        <fullName evidence="6">Large ribosomal subunit protein uL4c</fullName>
    </alternativeName>
</protein>
<keyword evidence="3" id="KW-0694">RNA-binding</keyword>
<dbReference type="PANTHER" id="PTHR10746:SF17">
    <property type="entry name" value="LARGE RIBOSOMAL SUBUNIT PROTEIN UL4C"/>
    <property type="match status" value="1"/>
</dbReference>
<organism evidence="10 11">
    <name type="scientific">Candidatus Berkelbacteria bacterium CG10_big_fil_rev_8_21_14_0_10_41_12</name>
    <dbReference type="NCBI Taxonomy" id="1974513"/>
    <lineage>
        <taxon>Bacteria</taxon>
        <taxon>Candidatus Berkelbacteria</taxon>
    </lineage>
</organism>
<feature type="compositionally biased region" description="Basic residues" evidence="9">
    <location>
        <begin position="58"/>
        <end position="69"/>
    </location>
</feature>
<dbReference type="Pfam" id="PF00573">
    <property type="entry name" value="Ribosomal_L4"/>
    <property type="match status" value="1"/>
</dbReference>
<sequence>MKIKLFDKNGSAKESLEIKPLSNDAKGNKIIAQAVRVILSNKRSYTADAKTRAEVRGGGKKPWKQKGTGRARAGSTRSPLWIGGGVTFGPDSRERKKLTIPRAQKNKAFKFALLKKLKDGEAVVIETFDVKKTKEASQVMEKICQDKIIRIVYLPQEKQNMLPFRNLALVNLKSSESFNLVDVLDDAMIIFSLGALKKFLGPKEVVENKNEIKKDESQ</sequence>